<evidence type="ECO:0000256" key="5">
    <source>
        <dbReference type="ARBA" id="ARBA00023315"/>
    </source>
</evidence>
<dbReference type="PROSITE" id="PS51191">
    <property type="entry name" value="FEMABX"/>
    <property type="match status" value="1"/>
</dbReference>
<keyword evidence="6" id="KW-0961">Cell wall biogenesis/degradation</keyword>
<dbReference type="Pfam" id="PF02388">
    <property type="entry name" value="FemAB"/>
    <property type="match status" value="3"/>
</dbReference>
<evidence type="ECO:0000256" key="1">
    <source>
        <dbReference type="ARBA" id="ARBA00009943"/>
    </source>
</evidence>
<reference evidence="8" key="1">
    <citation type="submission" date="2018-12" db="EMBL/GenBank/DDBJ databases">
        <title>Tengunoibacter tsumagoiensis gen. nov., sp. nov., Dictyobacter kobayashii sp. nov., D. alpinus sp. nov., and D. joshuensis sp. nov. and description of Dictyobacteraceae fam. nov. within the order Ktedonobacterales isolated from Tengu-no-mugimeshi.</title>
        <authorList>
            <person name="Wang C.M."/>
            <person name="Zheng Y."/>
            <person name="Sakai Y."/>
            <person name="Toyoda A."/>
            <person name="Minakuchi Y."/>
            <person name="Abe K."/>
            <person name="Yokota A."/>
            <person name="Yabe S."/>
        </authorList>
    </citation>
    <scope>NUCLEOTIDE SEQUENCE [LARGE SCALE GENOMIC DNA]</scope>
    <source>
        <strain evidence="8">Uno11</strain>
    </source>
</reference>
<comment type="similarity">
    <text evidence="1">Belongs to the FemABX family.</text>
</comment>
<dbReference type="GO" id="GO:0009252">
    <property type="term" value="P:peptidoglycan biosynthetic process"/>
    <property type="evidence" value="ECO:0007669"/>
    <property type="project" value="UniProtKB-KW"/>
</dbReference>
<dbReference type="InterPro" id="IPR050644">
    <property type="entry name" value="PG_Glycine_Bridge_Synth"/>
</dbReference>
<gene>
    <name evidence="7" type="ORF">KDK_62330</name>
</gene>
<keyword evidence="8" id="KW-1185">Reference proteome</keyword>
<evidence type="ECO:0000313" key="8">
    <source>
        <dbReference type="Proteomes" id="UP000287188"/>
    </source>
</evidence>
<evidence type="ECO:0000313" key="7">
    <source>
        <dbReference type="EMBL" id="GCE22433.1"/>
    </source>
</evidence>
<dbReference type="InterPro" id="IPR016181">
    <property type="entry name" value="Acyl_CoA_acyltransferase"/>
</dbReference>
<evidence type="ECO:0000256" key="4">
    <source>
        <dbReference type="ARBA" id="ARBA00022984"/>
    </source>
</evidence>
<protein>
    <submittedName>
        <fullName evidence="7">Uncharacterized protein</fullName>
    </submittedName>
</protein>
<dbReference type="Gene3D" id="3.40.630.30">
    <property type="match status" value="2"/>
</dbReference>
<dbReference type="EMBL" id="BIFS01000002">
    <property type="protein sequence ID" value="GCE22433.1"/>
    <property type="molecule type" value="Genomic_DNA"/>
</dbReference>
<keyword evidence="2" id="KW-0808">Transferase</keyword>
<dbReference type="GO" id="GO:0071555">
    <property type="term" value="P:cell wall organization"/>
    <property type="evidence" value="ECO:0007669"/>
    <property type="project" value="UniProtKB-KW"/>
</dbReference>
<keyword evidence="4" id="KW-0573">Peptidoglycan synthesis</keyword>
<dbReference type="OrthoDB" id="9785911at2"/>
<dbReference type="RefSeq" id="WP_126555256.1">
    <property type="nucleotide sequence ID" value="NZ_BIFS01000002.1"/>
</dbReference>
<dbReference type="PANTHER" id="PTHR36174">
    <property type="entry name" value="LIPID II:GLYCINE GLYCYLTRANSFERASE"/>
    <property type="match status" value="1"/>
</dbReference>
<dbReference type="GO" id="GO:0016755">
    <property type="term" value="F:aminoacyltransferase activity"/>
    <property type="evidence" value="ECO:0007669"/>
    <property type="project" value="InterPro"/>
</dbReference>
<comment type="caution">
    <text evidence="7">The sequence shown here is derived from an EMBL/GenBank/DDBJ whole genome shotgun (WGS) entry which is preliminary data.</text>
</comment>
<proteinExistence type="inferred from homology"/>
<dbReference type="Proteomes" id="UP000287188">
    <property type="component" value="Unassembled WGS sequence"/>
</dbReference>
<evidence type="ECO:0000256" key="3">
    <source>
        <dbReference type="ARBA" id="ARBA00022960"/>
    </source>
</evidence>
<dbReference type="SUPFAM" id="SSF55729">
    <property type="entry name" value="Acyl-CoA N-acyltransferases (Nat)"/>
    <property type="match status" value="2"/>
</dbReference>
<dbReference type="PANTHER" id="PTHR36174:SF1">
    <property type="entry name" value="LIPID II:GLYCINE GLYCYLTRANSFERASE"/>
    <property type="match status" value="1"/>
</dbReference>
<evidence type="ECO:0000256" key="6">
    <source>
        <dbReference type="ARBA" id="ARBA00023316"/>
    </source>
</evidence>
<dbReference type="AlphaFoldDB" id="A0A402ATT3"/>
<organism evidence="7 8">
    <name type="scientific">Dictyobacter kobayashii</name>
    <dbReference type="NCBI Taxonomy" id="2014872"/>
    <lineage>
        <taxon>Bacteria</taxon>
        <taxon>Bacillati</taxon>
        <taxon>Chloroflexota</taxon>
        <taxon>Ktedonobacteria</taxon>
        <taxon>Ktedonobacterales</taxon>
        <taxon>Dictyobacteraceae</taxon>
        <taxon>Dictyobacter</taxon>
    </lineage>
</organism>
<evidence type="ECO:0000256" key="2">
    <source>
        <dbReference type="ARBA" id="ARBA00022679"/>
    </source>
</evidence>
<dbReference type="GO" id="GO:0008360">
    <property type="term" value="P:regulation of cell shape"/>
    <property type="evidence" value="ECO:0007669"/>
    <property type="project" value="UniProtKB-KW"/>
</dbReference>
<keyword evidence="3" id="KW-0133">Cell shape</keyword>
<name>A0A402ATT3_9CHLR</name>
<keyword evidence="5" id="KW-0012">Acyltransferase</keyword>
<dbReference type="InterPro" id="IPR003447">
    <property type="entry name" value="FEMABX"/>
</dbReference>
<accession>A0A402ATT3</accession>
<sequence>MNACLIADRQQWNEFIGKAQFGAITQTYEWGELAGHAASKPLYCGVVDEQEQLCAAMLVLIMYVPTLKSTYFYAPRGPIVADFDGAALALLFNFVNSLARRHKAFMLKIDPVAEEHDVTWSQFFRQHGFRPNESVLHGRNEWVLDIYPDEKEQLSRMKEKWRYNVRLSQRKGVIIRQGHEPEDLQTFHRIYQETGERDQFYVHSLEHFQYMLRLFEPGEKAALFLAEYEGKAIAGIILMRCGKWCWYRYGASSAQCRNVMPNHLLQWQGLQWGRAHGCTHYNFMGIPAILTEPEGPKDPNWGVYTFKRGFGGYARCSMTSQEKAYNAAVYGLYNLIRSLKHAYDNAIYARSALAQKRLTYAARKQESPVPVK</sequence>